<dbReference type="CDD" id="cd06920">
    <property type="entry name" value="NEAT"/>
    <property type="match status" value="3"/>
</dbReference>
<dbReference type="Gene3D" id="2.60.40.1850">
    <property type="match status" value="3"/>
</dbReference>
<evidence type="ECO:0000313" key="10">
    <source>
        <dbReference type="EMBL" id="GGG82174.1"/>
    </source>
</evidence>
<sequence>MNKKWFKLMTMALLLFVVLGTVQLYPAQAASNDRLTDGVAINFKVLKDQTEDISVMDGYLVKPAVLKLENGKSYIYATLKNSDWITVFQTQFNGAYTDADNVQETTIGGIKHREVKFEVTDLGTKLNAKTHVTIPPEIVPNYDHDYDVQLQFNAAAGDSAALLTAVAAAQTVYAATQEGTAQGQYPAAAKQAFKNAIDEAFLTAYDANATAGEVNGALPILQAAGSTFANSVIGEPTQQVNYVVINATNTFKASSMERYFTKPAEVKTRNGKTYASFSVKESSIIPSLKVEQDGALVETTVVSSNPTADTRVVEFEIDSLTDDLTGSVSIDTVINGQAYKATHGIIFKFSPANKTALDQLVTSTESLYNSAVVGTEPGQYPQSAKTALQTAIDAAKTKGTWLAAQAAVDEAVTELTAAKTAFQAAVVGNNNGGGGNNGGGTPNPEVPGDIADGTYNLSFQILKKGTSSASVMDGYVVRPAKLEVSGGKKYVTLRLTKSNEITGFKVEGVSPTVTATNTSANTRDVKFEVSNLSGLINGWVKIDWAEIDYHHEYDVQIQLGGYSAYTGDPGHTGNPKPPTDLPGETPGKDEEGGKDNEQKPGGGNPSVTLKDVANSWAKASIERAISLGFVTGYSDNSFRPEGTISRVEFTALISRALKLNNASGSQAVFKDNDSIPAWAKAYVEHAVAAGVISGFADESFRPAQNVNRADIAVMMVRALGITVDEKAELTFADADAIPAYAKPYVAAAVKAGLITGRENNQFAASSNATRAEAVTLILRAYDYAEAQAKAAEESKKKEEKAA</sequence>
<dbReference type="PANTHER" id="PTHR37824">
    <property type="entry name" value="IRON-REGULATED SURFACE DETERMINANT PROTEIN C"/>
    <property type="match status" value="1"/>
</dbReference>
<feature type="domain" description="SLH" evidence="9">
    <location>
        <begin position="731"/>
        <end position="791"/>
    </location>
</feature>
<dbReference type="Pfam" id="PF00395">
    <property type="entry name" value="SLH"/>
    <property type="match status" value="3"/>
</dbReference>
<evidence type="ECO:0000256" key="6">
    <source>
        <dbReference type="SAM" id="MobiDB-lite"/>
    </source>
</evidence>
<dbReference type="Pfam" id="PF05031">
    <property type="entry name" value="NEAT"/>
    <property type="match status" value="3"/>
</dbReference>
<keyword evidence="3" id="KW-0964">Secreted</keyword>
<comment type="subcellular location">
    <subcellularLocation>
        <location evidence="1">Secreted</location>
        <location evidence="1">Cell wall</location>
        <topology evidence="1">Peptidoglycan-anchor</topology>
    </subcellularLocation>
</comment>
<comment type="caution">
    <text evidence="10">The sequence shown here is derived from an EMBL/GenBank/DDBJ whole genome shotgun (WGS) entry which is preliminary data.</text>
</comment>
<accession>A0A917HK53</accession>
<feature type="domain" description="NEAT" evidence="8">
    <location>
        <begin position="233"/>
        <end position="357"/>
    </location>
</feature>
<dbReference type="AlphaFoldDB" id="A0A917HK53"/>
<evidence type="ECO:0000259" key="9">
    <source>
        <dbReference type="PROSITE" id="PS51272"/>
    </source>
</evidence>
<gene>
    <name evidence="10" type="ORF">GCM10010918_44420</name>
</gene>
<keyword evidence="2" id="KW-0134">Cell wall</keyword>
<organism evidence="10 11">
    <name type="scientific">Paenibacillus radicis</name>
    <name type="common">ex Gao et al. 2016</name>
    <dbReference type="NCBI Taxonomy" id="1737354"/>
    <lineage>
        <taxon>Bacteria</taxon>
        <taxon>Bacillati</taxon>
        <taxon>Bacillota</taxon>
        <taxon>Bacilli</taxon>
        <taxon>Bacillales</taxon>
        <taxon>Paenibacillaceae</taxon>
        <taxon>Paenibacillus</taxon>
    </lineage>
</organism>
<evidence type="ECO:0000313" key="11">
    <source>
        <dbReference type="Proteomes" id="UP000600247"/>
    </source>
</evidence>
<feature type="domain" description="NEAT" evidence="8">
    <location>
        <begin position="34"/>
        <end position="160"/>
    </location>
</feature>
<feature type="domain" description="SLH" evidence="9">
    <location>
        <begin position="604"/>
        <end position="664"/>
    </location>
</feature>
<protein>
    <recommendedName>
        <fullName evidence="12">Heme-binding NEAT domain-containing protein</fullName>
    </recommendedName>
</protein>
<dbReference type="Proteomes" id="UP000600247">
    <property type="component" value="Unassembled WGS sequence"/>
</dbReference>
<dbReference type="Gene3D" id="1.20.1270.90">
    <property type="entry name" value="AF1782-like"/>
    <property type="match status" value="2"/>
</dbReference>
<dbReference type="SMART" id="SM00725">
    <property type="entry name" value="NEAT"/>
    <property type="match status" value="3"/>
</dbReference>
<reference evidence="10 11" key="1">
    <citation type="journal article" date="2014" name="Int. J. Syst. Evol. Microbiol.">
        <title>Complete genome sequence of Corynebacterium casei LMG S-19264T (=DSM 44701T), isolated from a smear-ripened cheese.</title>
        <authorList>
            <consortium name="US DOE Joint Genome Institute (JGI-PGF)"/>
            <person name="Walter F."/>
            <person name="Albersmeier A."/>
            <person name="Kalinowski J."/>
            <person name="Ruckert C."/>
        </authorList>
    </citation>
    <scope>NUCLEOTIDE SEQUENCE [LARGE SCALE GENOMIC DNA]</scope>
    <source>
        <strain evidence="10 11">CGMCC 1.15286</strain>
    </source>
</reference>
<feature type="domain" description="SLH" evidence="9">
    <location>
        <begin position="666"/>
        <end position="729"/>
    </location>
</feature>
<dbReference type="InterPro" id="IPR006635">
    <property type="entry name" value="NEAT_dom"/>
</dbReference>
<dbReference type="SUPFAM" id="SSF158911">
    <property type="entry name" value="NEAT domain-like"/>
    <property type="match status" value="3"/>
</dbReference>
<dbReference type="PROSITE" id="PS50978">
    <property type="entry name" value="NEAT"/>
    <property type="match status" value="3"/>
</dbReference>
<dbReference type="InterPro" id="IPR037250">
    <property type="entry name" value="NEAT_dom_sf"/>
</dbReference>
<evidence type="ECO:0000256" key="3">
    <source>
        <dbReference type="ARBA" id="ARBA00022525"/>
    </source>
</evidence>
<keyword evidence="11" id="KW-1185">Reference proteome</keyword>
<dbReference type="RefSeq" id="WP_188891515.1">
    <property type="nucleotide sequence ID" value="NZ_BMHY01000010.1"/>
</dbReference>
<dbReference type="InterPro" id="IPR050436">
    <property type="entry name" value="IsdA"/>
</dbReference>
<feature type="compositionally biased region" description="Basic and acidic residues" evidence="6">
    <location>
        <begin position="586"/>
        <end position="598"/>
    </location>
</feature>
<keyword evidence="5" id="KW-0572">Peptidoglycan-anchor</keyword>
<evidence type="ECO:0000256" key="4">
    <source>
        <dbReference type="ARBA" id="ARBA00022729"/>
    </source>
</evidence>
<dbReference type="InterPro" id="IPR001119">
    <property type="entry name" value="SLH_dom"/>
</dbReference>
<evidence type="ECO:0000256" key="7">
    <source>
        <dbReference type="SAM" id="SignalP"/>
    </source>
</evidence>
<dbReference type="EMBL" id="BMHY01000010">
    <property type="protein sequence ID" value="GGG82174.1"/>
    <property type="molecule type" value="Genomic_DNA"/>
</dbReference>
<evidence type="ECO:0008006" key="12">
    <source>
        <dbReference type="Google" id="ProtNLM"/>
    </source>
</evidence>
<evidence type="ECO:0000256" key="2">
    <source>
        <dbReference type="ARBA" id="ARBA00022512"/>
    </source>
</evidence>
<evidence type="ECO:0000256" key="5">
    <source>
        <dbReference type="ARBA" id="ARBA00023088"/>
    </source>
</evidence>
<evidence type="ECO:0000259" key="8">
    <source>
        <dbReference type="PROSITE" id="PS50978"/>
    </source>
</evidence>
<dbReference type="PROSITE" id="PS51272">
    <property type="entry name" value="SLH"/>
    <property type="match status" value="3"/>
</dbReference>
<proteinExistence type="predicted"/>
<feature type="domain" description="NEAT" evidence="8">
    <location>
        <begin position="450"/>
        <end position="567"/>
    </location>
</feature>
<dbReference type="PANTHER" id="PTHR37824:SF1">
    <property type="entry name" value="IRON-REGULATED SURFACE DETERMINANT PROTEIN C"/>
    <property type="match status" value="1"/>
</dbReference>
<name>A0A917HK53_9BACL</name>
<feature type="signal peptide" evidence="7">
    <location>
        <begin position="1"/>
        <end position="29"/>
    </location>
</feature>
<feature type="region of interest" description="Disordered" evidence="6">
    <location>
        <begin position="566"/>
        <end position="609"/>
    </location>
</feature>
<feature type="chain" id="PRO_5037457601" description="Heme-binding NEAT domain-containing protein" evidence="7">
    <location>
        <begin position="30"/>
        <end position="802"/>
    </location>
</feature>
<keyword evidence="4 7" id="KW-0732">Signal</keyword>
<evidence type="ECO:0000256" key="1">
    <source>
        <dbReference type="ARBA" id="ARBA00004168"/>
    </source>
</evidence>